<keyword evidence="2" id="KW-1185">Reference proteome</keyword>
<dbReference type="OrthoDB" id="2746154at2759"/>
<protein>
    <recommendedName>
        <fullName evidence="3">F-box domain-containing protein</fullName>
    </recommendedName>
</protein>
<dbReference type="SUPFAM" id="SSF52047">
    <property type="entry name" value="RNI-like"/>
    <property type="match status" value="1"/>
</dbReference>
<evidence type="ECO:0000313" key="1">
    <source>
        <dbReference type="EMBL" id="GJE94362.1"/>
    </source>
</evidence>
<name>A0A9P3LHP6_9APHY</name>
<dbReference type="AlphaFoldDB" id="A0A9P3LHP6"/>
<reference evidence="1 2" key="1">
    <citation type="submission" date="2021-08" db="EMBL/GenBank/DDBJ databases">
        <title>Draft Genome Sequence of Phanerochaete sordida strain YK-624.</title>
        <authorList>
            <person name="Mori T."/>
            <person name="Dohra H."/>
            <person name="Suzuki T."/>
            <person name="Kawagishi H."/>
            <person name="Hirai H."/>
        </authorList>
    </citation>
    <scope>NUCLEOTIDE SEQUENCE [LARGE SCALE GENOMIC DNA]</scope>
    <source>
        <strain evidence="1 2">YK-624</strain>
    </source>
</reference>
<accession>A0A9P3LHP6</accession>
<dbReference type="Gene3D" id="3.80.10.10">
    <property type="entry name" value="Ribonuclease Inhibitor"/>
    <property type="match status" value="1"/>
</dbReference>
<comment type="caution">
    <text evidence="1">The sequence shown here is derived from an EMBL/GenBank/DDBJ whole genome shotgun (WGS) entry which is preliminary data.</text>
</comment>
<proteinExistence type="predicted"/>
<dbReference type="Proteomes" id="UP000703269">
    <property type="component" value="Unassembled WGS sequence"/>
</dbReference>
<evidence type="ECO:0000313" key="2">
    <source>
        <dbReference type="Proteomes" id="UP000703269"/>
    </source>
</evidence>
<organism evidence="1 2">
    <name type="scientific">Phanerochaete sordida</name>
    <dbReference type="NCBI Taxonomy" id="48140"/>
    <lineage>
        <taxon>Eukaryota</taxon>
        <taxon>Fungi</taxon>
        <taxon>Dikarya</taxon>
        <taxon>Basidiomycota</taxon>
        <taxon>Agaricomycotina</taxon>
        <taxon>Agaricomycetes</taxon>
        <taxon>Polyporales</taxon>
        <taxon>Phanerochaetaceae</taxon>
        <taxon>Phanerochaete</taxon>
    </lineage>
</organism>
<gene>
    <name evidence="1" type="ORF">PsYK624_105310</name>
</gene>
<sequence>MHPCLQVPEILRAIFDAISDREGAFHWLLEDERAAYAAAARTCKFFYEPAMDCLWAVVPSLSFVMSNLPRHLWQGTLPWYHDFQLLKQPSDGDWRRLIVNAKRVKYLSMHNPSPESPILETQLHALDNMLHLCTHPFPNLRRVSIAFDITPAAAEPLGRIFFSNPDLEEFSMPTCLSPLMPQILDSLAMYRPEIRNLDIFAWPAVQPATEPIARFTHLESLRTQTALLPEAWYHLSGQRTLQKLETALSLPYRLESIVRPSDAFPSLTCLVLSNIVDASVVAPLLHSISSRHLKTLELSFGTPELFIAASLNDIIEAIPRFPAITRLALRGPSTDLDSAELNATETPYSIRPLLRVRQLTWLVIRLGLLRQAFTDKTIPELAHAWPDLQVLSYEQSVFPITPSGLTLEALPLCAQHLPKLTQLTLDVDASAPPGPLPSPISNAPVSLDLTNSIIEHELCARVATYIASVYPRAQISTNSEPDASSETLFWTHAGTMIPVIAEMRAEIRRLSSSVDGHDVAMAG</sequence>
<dbReference type="EMBL" id="BPQB01000039">
    <property type="protein sequence ID" value="GJE94362.1"/>
    <property type="molecule type" value="Genomic_DNA"/>
</dbReference>
<evidence type="ECO:0008006" key="3">
    <source>
        <dbReference type="Google" id="ProtNLM"/>
    </source>
</evidence>
<dbReference type="InterPro" id="IPR032675">
    <property type="entry name" value="LRR_dom_sf"/>
</dbReference>